<organism evidence="5 6">
    <name type="scientific">Candidatus Opimibacter skivensis</name>
    <dbReference type="NCBI Taxonomy" id="2982028"/>
    <lineage>
        <taxon>Bacteria</taxon>
        <taxon>Pseudomonadati</taxon>
        <taxon>Bacteroidota</taxon>
        <taxon>Saprospiria</taxon>
        <taxon>Saprospirales</taxon>
        <taxon>Saprospiraceae</taxon>
        <taxon>Candidatus Opimibacter</taxon>
    </lineage>
</organism>
<dbReference type="Gene3D" id="3.40.50.2020">
    <property type="match status" value="1"/>
</dbReference>
<accession>A0A9D7XQ15</accession>
<evidence type="ECO:0000256" key="3">
    <source>
        <dbReference type="SAM" id="Phobius"/>
    </source>
</evidence>
<keyword evidence="5" id="KW-0808">Transferase</keyword>
<dbReference type="Proteomes" id="UP000808337">
    <property type="component" value="Unassembled WGS sequence"/>
</dbReference>
<sequence>MKDVQLHNLTFEPFISEAEIEKVVMALSVKIDKDYKDRNPILLIVLNGAFIFAADLVRQLSIPLRLDFVKVSSYSGTESTGKLGEHFLWNMPLEGQDVLIIEDIVDTGHTLHHLNHKIKSQNPASVEIACLLIKPIAYKYPDVIKYQGMEIPNEFVVGYGLDYNGIGRDLGSIYKKKDI</sequence>
<evidence type="ECO:0000313" key="5">
    <source>
        <dbReference type="EMBL" id="MBK9982586.1"/>
    </source>
</evidence>
<evidence type="ECO:0000313" key="6">
    <source>
        <dbReference type="Proteomes" id="UP000808337"/>
    </source>
</evidence>
<dbReference type="InterPro" id="IPR000836">
    <property type="entry name" value="PRTase_dom"/>
</dbReference>
<dbReference type="EMBL" id="JADKGY010000006">
    <property type="protein sequence ID" value="MBK9982586.1"/>
    <property type="molecule type" value="Genomic_DNA"/>
</dbReference>
<dbReference type="GO" id="GO:0032263">
    <property type="term" value="P:GMP salvage"/>
    <property type="evidence" value="ECO:0007669"/>
    <property type="project" value="TreeGrafter"/>
</dbReference>
<dbReference type="InterPro" id="IPR029057">
    <property type="entry name" value="PRTase-like"/>
</dbReference>
<feature type="domain" description="Phosphoribosyltransferase" evidence="4">
    <location>
        <begin position="19"/>
        <end position="163"/>
    </location>
</feature>
<dbReference type="GO" id="GO:0004422">
    <property type="term" value="F:hypoxanthine phosphoribosyltransferase activity"/>
    <property type="evidence" value="ECO:0007669"/>
    <property type="project" value="TreeGrafter"/>
</dbReference>
<dbReference type="GO" id="GO:0005829">
    <property type="term" value="C:cytosol"/>
    <property type="evidence" value="ECO:0007669"/>
    <property type="project" value="TreeGrafter"/>
</dbReference>
<reference evidence="5 6" key="1">
    <citation type="submission" date="2020-10" db="EMBL/GenBank/DDBJ databases">
        <title>Connecting structure to function with the recovery of over 1000 high-quality activated sludge metagenome-assembled genomes encoding full-length rRNA genes using long-read sequencing.</title>
        <authorList>
            <person name="Singleton C.M."/>
            <person name="Petriglieri F."/>
            <person name="Kristensen J.M."/>
            <person name="Kirkegaard R.H."/>
            <person name="Michaelsen T.Y."/>
            <person name="Andersen M.H."/>
            <person name="Karst S.M."/>
            <person name="Dueholm M.S."/>
            <person name="Nielsen P.H."/>
            <person name="Albertsen M."/>
        </authorList>
    </citation>
    <scope>NUCLEOTIDE SEQUENCE [LARGE SCALE GENOMIC DNA]</scope>
    <source>
        <strain evidence="5">Ribe_18-Q3-R11-54_MAXAC.273</strain>
    </source>
</reference>
<dbReference type="AlphaFoldDB" id="A0A9D7XQ15"/>
<keyword evidence="3" id="KW-1133">Transmembrane helix</keyword>
<evidence type="ECO:0000256" key="1">
    <source>
        <dbReference type="ARBA" id="ARBA00048811"/>
    </source>
</evidence>
<dbReference type="PANTHER" id="PTHR43340">
    <property type="entry name" value="HYPOXANTHINE-GUANINE PHOSPHORIBOSYLTRANSFERASE"/>
    <property type="match status" value="1"/>
</dbReference>
<comment type="caution">
    <text evidence="5">The sequence shown here is derived from an EMBL/GenBank/DDBJ whole genome shotgun (WGS) entry which is preliminary data.</text>
</comment>
<proteinExistence type="predicted"/>
<evidence type="ECO:0000259" key="4">
    <source>
        <dbReference type="Pfam" id="PF00156"/>
    </source>
</evidence>
<dbReference type="Pfam" id="PF00156">
    <property type="entry name" value="Pribosyltran"/>
    <property type="match status" value="1"/>
</dbReference>
<dbReference type="GO" id="GO:0000287">
    <property type="term" value="F:magnesium ion binding"/>
    <property type="evidence" value="ECO:0007669"/>
    <property type="project" value="TreeGrafter"/>
</dbReference>
<dbReference type="GO" id="GO:0046100">
    <property type="term" value="P:hypoxanthine metabolic process"/>
    <property type="evidence" value="ECO:0007669"/>
    <property type="project" value="TreeGrafter"/>
</dbReference>
<dbReference type="CDD" id="cd06223">
    <property type="entry name" value="PRTases_typeI"/>
    <property type="match status" value="1"/>
</dbReference>
<dbReference type="GO" id="GO:0006178">
    <property type="term" value="P:guanine salvage"/>
    <property type="evidence" value="ECO:0007669"/>
    <property type="project" value="TreeGrafter"/>
</dbReference>
<feature type="transmembrane region" description="Helical" evidence="3">
    <location>
        <begin position="40"/>
        <end position="57"/>
    </location>
</feature>
<dbReference type="PANTHER" id="PTHR43340:SF1">
    <property type="entry name" value="HYPOXANTHINE PHOSPHORIBOSYLTRANSFERASE"/>
    <property type="match status" value="1"/>
</dbReference>
<comment type="catalytic activity">
    <reaction evidence="2">
        <text>IMP + diphosphate = hypoxanthine + 5-phospho-alpha-D-ribose 1-diphosphate</text>
        <dbReference type="Rhea" id="RHEA:17973"/>
        <dbReference type="ChEBI" id="CHEBI:17368"/>
        <dbReference type="ChEBI" id="CHEBI:33019"/>
        <dbReference type="ChEBI" id="CHEBI:58017"/>
        <dbReference type="ChEBI" id="CHEBI:58053"/>
        <dbReference type="EC" id="2.4.2.8"/>
    </reaction>
    <physiologicalReaction direction="right-to-left" evidence="2">
        <dbReference type="Rhea" id="RHEA:17975"/>
    </physiologicalReaction>
</comment>
<keyword evidence="5" id="KW-0328">Glycosyltransferase</keyword>
<protein>
    <submittedName>
        <fullName evidence="5">Hypoxanthine phosphoribosyltransferase</fullName>
    </submittedName>
</protein>
<dbReference type="InterPro" id="IPR050408">
    <property type="entry name" value="HGPRT"/>
</dbReference>
<comment type="catalytic activity">
    <reaction evidence="1">
        <text>GMP + diphosphate = guanine + 5-phospho-alpha-D-ribose 1-diphosphate</text>
        <dbReference type="Rhea" id="RHEA:25424"/>
        <dbReference type="ChEBI" id="CHEBI:16235"/>
        <dbReference type="ChEBI" id="CHEBI:33019"/>
        <dbReference type="ChEBI" id="CHEBI:58017"/>
        <dbReference type="ChEBI" id="CHEBI:58115"/>
        <dbReference type="EC" id="2.4.2.8"/>
    </reaction>
    <physiologicalReaction direction="right-to-left" evidence="1">
        <dbReference type="Rhea" id="RHEA:25426"/>
    </physiologicalReaction>
</comment>
<name>A0A9D7XQ15_9BACT</name>
<keyword evidence="3" id="KW-0812">Transmembrane</keyword>
<keyword evidence="3" id="KW-0472">Membrane</keyword>
<gene>
    <name evidence="5" type="ORF">IPP15_09190</name>
</gene>
<dbReference type="GO" id="GO:0032264">
    <property type="term" value="P:IMP salvage"/>
    <property type="evidence" value="ECO:0007669"/>
    <property type="project" value="TreeGrafter"/>
</dbReference>
<evidence type="ECO:0000256" key="2">
    <source>
        <dbReference type="ARBA" id="ARBA00049402"/>
    </source>
</evidence>
<dbReference type="SUPFAM" id="SSF53271">
    <property type="entry name" value="PRTase-like"/>
    <property type="match status" value="1"/>
</dbReference>